<evidence type="ECO:0008006" key="6">
    <source>
        <dbReference type="Google" id="ProtNLM"/>
    </source>
</evidence>
<protein>
    <recommendedName>
        <fullName evidence="6">TNFR-Cys domain-containing protein</fullName>
    </recommendedName>
</protein>
<evidence type="ECO:0000256" key="2">
    <source>
        <dbReference type="SAM" id="Phobius"/>
    </source>
</evidence>
<dbReference type="Proteomes" id="UP000271974">
    <property type="component" value="Unassembled WGS sequence"/>
</dbReference>
<comment type="caution">
    <text evidence="4">The sequence shown here is derived from an EMBL/GenBank/DDBJ whole genome shotgun (WGS) entry which is preliminary data.</text>
</comment>
<feature type="transmembrane region" description="Helical" evidence="2">
    <location>
        <begin position="420"/>
        <end position="447"/>
    </location>
</feature>
<feature type="chain" id="PRO_5019036920" description="TNFR-Cys domain-containing protein" evidence="3">
    <location>
        <begin position="22"/>
        <end position="565"/>
    </location>
</feature>
<dbReference type="OrthoDB" id="6081917at2759"/>
<keyword evidence="5" id="KW-1185">Reference proteome</keyword>
<keyword evidence="3" id="KW-0732">Signal</keyword>
<dbReference type="EMBL" id="RQTK01000645">
    <property type="protein sequence ID" value="RUS76662.1"/>
    <property type="molecule type" value="Genomic_DNA"/>
</dbReference>
<gene>
    <name evidence="4" type="ORF">EGW08_015578</name>
</gene>
<keyword evidence="2" id="KW-0812">Transmembrane</keyword>
<reference evidence="4 5" key="1">
    <citation type="submission" date="2019-01" db="EMBL/GenBank/DDBJ databases">
        <title>A draft genome assembly of the solar-powered sea slug Elysia chlorotica.</title>
        <authorList>
            <person name="Cai H."/>
            <person name="Li Q."/>
            <person name="Fang X."/>
            <person name="Li J."/>
            <person name="Curtis N.E."/>
            <person name="Altenburger A."/>
            <person name="Shibata T."/>
            <person name="Feng M."/>
            <person name="Maeda T."/>
            <person name="Schwartz J.A."/>
            <person name="Shigenobu S."/>
            <person name="Lundholm N."/>
            <person name="Nishiyama T."/>
            <person name="Yang H."/>
            <person name="Hasebe M."/>
            <person name="Li S."/>
            <person name="Pierce S.K."/>
            <person name="Wang J."/>
        </authorList>
    </citation>
    <scope>NUCLEOTIDE SEQUENCE [LARGE SCALE GENOMIC DNA]</scope>
    <source>
        <strain evidence="4">EC2010</strain>
        <tissue evidence="4">Whole organism of an adult</tissue>
    </source>
</reference>
<accession>A0A433T583</accession>
<feature type="compositionally biased region" description="Basic and acidic residues" evidence="1">
    <location>
        <begin position="500"/>
        <end position="515"/>
    </location>
</feature>
<organism evidence="4 5">
    <name type="scientific">Elysia chlorotica</name>
    <name type="common">Eastern emerald elysia</name>
    <name type="synonym">Sea slug</name>
    <dbReference type="NCBI Taxonomy" id="188477"/>
    <lineage>
        <taxon>Eukaryota</taxon>
        <taxon>Metazoa</taxon>
        <taxon>Spiralia</taxon>
        <taxon>Lophotrochozoa</taxon>
        <taxon>Mollusca</taxon>
        <taxon>Gastropoda</taxon>
        <taxon>Heterobranchia</taxon>
        <taxon>Euthyneura</taxon>
        <taxon>Panpulmonata</taxon>
        <taxon>Sacoglossa</taxon>
        <taxon>Placobranchoidea</taxon>
        <taxon>Plakobranchidae</taxon>
        <taxon>Elysia</taxon>
    </lineage>
</organism>
<sequence>MIHILKGTLLLFLQIIKRVYSLTDIGLDLSLNSSGTDLNISSPSVNNCTFSQSQFHDQKTWGPECEFACNCKNNDWCLSTGFCPSGCKDGWTRFDKSSPCFQRIERGAVSATKRSSENEHNDAYKKFSFSKFYAMLTSDDEEEQQASDVSKRLVVSLSFASEIKCVPINGSLEISWTAKTERLYAISYIYILFHSNCPKYPKFLTVRSIYSVYPESADHYVPLHNSPNNDEKMYFKEYNVPLLFNELHISFTVNTTVGCPEIQGSGVTVIYGIPICPYRRWGLNCELRCKCPCDVPDCHPVTGSCSRHLVFCPIERYGRYCEKPCSSQCSTQGHKNKELHQRRECHVSSGFCRSCPSLHLEGQQCESPIDPDEIRAIYSACKNATQGAGARGIMDEKWLLEGEGPHSIGVSAENVYRGQVALLVLLVCVATFLIGFGLYVSCVRYLARKRLRKHMKTLERQRILRTSIKSWSGLKDEFRTMHRAGSSTDGQRSATTTIPRSEKSEKSERSERSESSVDPTRLSRVLVSHPCETSVSGADVPTRQSLRTIMAKRLSMNTKRVSFKN</sequence>
<proteinExistence type="predicted"/>
<evidence type="ECO:0000256" key="3">
    <source>
        <dbReference type="SAM" id="SignalP"/>
    </source>
</evidence>
<feature type="region of interest" description="Disordered" evidence="1">
    <location>
        <begin position="481"/>
        <end position="523"/>
    </location>
</feature>
<name>A0A433T583_ELYCH</name>
<feature type="signal peptide" evidence="3">
    <location>
        <begin position="1"/>
        <end position="21"/>
    </location>
</feature>
<feature type="compositionally biased region" description="Polar residues" evidence="1">
    <location>
        <begin position="485"/>
        <end position="499"/>
    </location>
</feature>
<dbReference type="AlphaFoldDB" id="A0A433T583"/>
<evidence type="ECO:0000313" key="4">
    <source>
        <dbReference type="EMBL" id="RUS76662.1"/>
    </source>
</evidence>
<evidence type="ECO:0000256" key="1">
    <source>
        <dbReference type="SAM" id="MobiDB-lite"/>
    </source>
</evidence>
<keyword evidence="2" id="KW-1133">Transmembrane helix</keyword>
<keyword evidence="2" id="KW-0472">Membrane</keyword>
<evidence type="ECO:0000313" key="5">
    <source>
        <dbReference type="Proteomes" id="UP000271974"/>
    </source>
</evidence>